<dbReference type="RefSeq" id="WP_231145061.1">
    <property type="nucleotide sequence ID" value="NZ_CP088100.1"/>
</dbReference>
<gene>
    <name evidence="1" type="ORF">BjapCC829_21910</name>
</gene>
<organism evidence="1 2">
    <name type="scientific">Bradyrhizobium barranii</name>
    <dbReference type="NCBI Taxonomy" id="2992140"/>
    <lineage>
        <taxon>Bacteria</taxon>
        <taxon>Pseudomonadati</taxon>
        <taxon>Pseudomonadota</taxon>
        <taxon>Alphaproteobacteria</taxon>
        <taxon>Hyphomicrobiales</taxon>
        <taxon>Nitrobacteraceae</taxon>
        <taxon>Bradyrhizobium</taxon>
    </lineage>
</organism>
<dbReference type="Proteomes" id="UP001430990">
    <property type="component" value="Chromosome"/>
</dbReference>
<evidence type="ECO:0000313" key="2">
    <source>
        <dbReference type="Proteomes" id="UP001430990"/>
    </source>
</evidence>
<evidence type="ECO:0000313" key="1">
    <source>
        <dbReference type="EMBL" id="UFW91046.1"/>
    </source>
</evidence>
<protein>
    <submittedName>
        <fullName evidence="1">Uncharacterized protein</fullName>
    </submittedName>
</protein>
<name>A0ABY3QZN4_9BRAD</name>
<reference evidence="1" key="1">
    <citation type="submission" date="2021-11" db="EMBL/GenBank/DDBJ databases">
        <title>Australian commercial rhizobial inoculants.</title>
        <authorList>
            <person name="Kohlmeier M.G."/>
            <person name="O'Hara G.W."/>
            <person name="Colombi E."/>
            <person name="Ramsay J.P."/>
            <person name="Terpolilli J."/>
        </authorList>
    </citation>
    <scope>NUCLEOTIDE SEQUENCE</scope>
    <source>
        <strain evidence="1">CC829</strain>
    </source>
</reference>
<accession>A0ABY3QZN4</accession>
<dbReference type="EMBL" id="CP088100">
    <property type="protein sequence ID" value="UFW91046.1"/>
    <property type="molecule type" value="Genomic_DNA"/>
</dbReference>
<sequence length="103" mass="10471">MTIRMIAPPTIAQGLNPCVVNGRSYATPVGTALNVPDFDAGGLEANGWLRCATNGAGTTAQRPTAALLGNPIPRGFEYADSTLGVNVVWDGVGWKSAVTGAAA</sequence>
<keyword evidence="2" id="KW-1185">Reference proteome</keyword>
<proteinExistence type="predicted"/>